<feature type="transmembrane region" description="Helical" evidence="9">
    <location>
        <begin position="134"/>
        <end position="159"/>
    </location>
</feature>
<evidence type="ECO:0000256" key="5">
    <source>
        <dbReference type="ARBA" id="ARBA00022692"/>
    </source>
</evidence>
<dbReference type="GO" id="GO:0022857">
    <property type="term" value="F:transmembrane transporter activity"/>
    <property type="evidence" value="ECO:0007669"/>
    <property type="project" value="UniProtKB-UniRule"/>
</dbReference>
<keyword evidence="6 9" id="KW-1133">Transmembrane helix</keyword>
<organism evidence="12 14">
    <name type="scientific">Thalassovita autumnalis</name>
    <dbReference type="NCBI Taxonomy" id="2072972"/>
    <lineage>
        <taxon>Bacteria</taxon>
        <taxon>Pseudomonadati</taxon>
        <taxon>Pseudomonadota</taxon>
        <taxon>Alphaproteobacteria</taxon>
        <taxon>Rhodobacterales</taxon>
        <taxon>Roseobacteraceae</taxon>
        <taxon>Thalassovita</taxon>
    </lineage>
</organism>
<dbReference type="EMBL" id="CYSC01000024">
    <property type="protein sequence ID" value="CUH71667.1"/>
    <property type="molecule type" value="Genomic_DNA"/>
</dbReference>
<dbReference type="GO" id="GO:0005886">
    <property type="term" value="C:plasma membrane"/>
    <property type="evidence" value="ECO:0007669"/>
    <property type="project" value="UniProtKB-SubCell"/>
</dbReference>
<accession>A0A0P1FAC5</accession>
<proteinExistence type="inferred from homology"/>
<feature type="transmembrane region" description="Helical" evidence="9">
    <location>
        <begin position="9"/>
        <end position="32"/>
    </location>
</feature>
<sequence>MLRRFLDGLYLTAGWIAALSILFICVIVTAQVSLNILARIGGPDLSFTIPSYADFAGFALATASFMALSYTLRLGGHIRVNLLIQRLSQGPRWLLELTTLALGAAMAGYATYFAASLLWESWHYGDMSTGIVAIPLWIPQLSMVGGLGLLTVALVDTFVEALIARKPILADEGSE</sequence>
<protein>
    <recommendedName>
        <fullName evidence="9">TRAP transporter small permease protein</fullName>
    </recommendedName>
</protein>
<evidence type="ECO:0000256" key="8">
    <source>
        <dbReference type="ARBA" id="ARBA00038436"/>
    </source>
</evidence>
<dbReference type="AlphaFoldDB" id="A0A0P1FAC5"/>
<evidence type="ECO:0000256" key="9">
    <source>
        <dbReference type="RuleBase" id="RU369079"/>
    </source>
</evidence>
<evidence type="ECO:0000259" key="10">
    <source>
        <dbReference type="Pfam" id="PF04290"/>
    </source>
</evidence>
<evidence type="ECO:0000256" key="2">
    <source>
        <dbReference type="ARBA" id="ARBA00022448"/>
    </source>
</evidence>
<feature type="transmembrane region" description="Helical" evidence="9">
    <location>
        <begin position="93"/>
        <end position="114"/>
    </location>
</feature>
<evidence type="ECO:0000256" key="7">
    <source>
        <dbReference type="ARBA" id="ARBA00023136"/>
    </source>
</evidence>
<reference evidence="11 13" key="2">
    <citation type="submission" date="2015-09" db="EMBL/GenBank/DDBJ databases">
        <authorList>
            <person name="Rodrigo-Torres L."/>
            <person name="Arahal D.R."/>
        </authorList>
    </citation>
    <scope>NUCLEOTIDE SEQUENCE [LARGE SCALE GENOMIC DNA]</scope>
    <source>
        <strain evidence="11 13">CECT 5118</strain>
    </source>
</reference>
<keyword evidence="7 9" id="KW-0472">Membrane</keyword>
<comment type="subcellular location">
    <subcellularLocation>
        <location evidence="1 9">Cell inner membrane</location>
        <topology evidence="1 9">Multi-pass membrane protein</topology>
    </subcellularLocation>
</comment>
<dbReference type="OrthoDB" id="9797534at2"/>
<keyword evidence="13" id="KW-1185">Reference proteome</keyword>
<gene>
    <name evidence="11" type="ORF">TL5118_01187</name>
    <name evidence="12" type="ORF">TL5120_01457</name>
</gene>
<evidence type="ECO:0000256" key="4">
    <source>
        <dbReference type="ARBA" id="ARBA00022519"/>
    </source>
</evidence>
<evidence type="ECO:0000256" key="1">
    <source>
        <dbReference type="ARBA" id="ARBA00004429"/>
    </source>
</evidence>
<reference evidence="12 14" key="1">
    <citation type="submission" date="2015-09" db="EMBL/GenBank/DDBJ databases">
        <authorList>
            <consortium name="Swine Surveillance"/>
        </authorList>
    </citation>
    <scope>NUCLEOTIDE SEQUENCE [LARGE SCALE GENOMIC DNA]</scope>
    <source>
        <strain evidence="12 14">5120</strain>
    </source>
</reference>
<dbReference type="InterPro" id="IPR007387">
    <property type="entry name" value="TRAP_DctQ"/>
</dbReference>
<dbReference type="Pfam" id="PF04290">
    <property type="entry name" value="DctQ"/>
    <property type="match status" value="1"/>
</dbReference>
<dbReference type="PANTHER" id="PTHR35011:SF10">
    <property type="entry name" value="TRAP TRANSPORTER SMALL PERMEASE PROTEIN"/>
    <property type="match status" value="1"/>
</dbReference>
<keyword evidence="5 9" id="KW-0812">Transmembrane</keyword>
<evidence type="ECO:0000313" key="13">
    <source>
        <dbReference type="Proteomes" id="UP000051086"/>
    </source>
</evidence>
<evidence type="ECO:0000313" key="14">
    <source>
        <dbReference type="Proteomes" id="UP000051887"/>
    </source>
</evidence>
<keyword evidence="4 9" id="KW-0997">Cell inner membrane</keyword>
<dbReference type="Proteomes" id="UP000051887">
    <property type="component" value="Unassembled WGS sequence"/>
</dbReference>
<feature type="domain" description="Tripartite ATP-independent periplasmic transporters DctQ component" evidence="10">
    <location>
        <begin position="35"/>
        <end position="162"/>
    </location>
</feature>
<dbReference type="EMBL" id="CYSB01000024">
    <property type="protein sequence ID" value="CUH65139.1"/>
    <property type="molecule type" value="Genomic_DNA"/>
</dbReference>
<dbReference type="Proteomes" id="UP000051086">
    <property type="component" value="Unassembled WGS sequence"/>
</dbReference>
<name>A0A0P1FAC5_9RHOB</name>
<evidence type="ECO:0000256" key="6">
    <source>
        <dbReference type="ARBA" id="ARBA00022989"/>
    </source>
</evidence>
<comment type="subunit">
    <text evidence="9">The complex comprises the extracytoplasmic solute receptor protein and the two transmembrane proteins.</text>
</comment>
<dbReference type="GO" id="GO:0015740">
    <property type="term" value="P:C4-dicarboxylate transport"/>
    <property type="evidence" value="ECO:0007669"/>
    <property type="project" value="TreeGrafter"/>
</dbReference>
<keyword evidence="2 9" id="KW-0813">Transport</keyword>
<evidence type="ECO:0000256" key="3">
    <source>
        <dbReference type="ARBA" id="ARBA00022475"/>
    </source>
</evidence>
<comment type="similarity">
    <text evidence="8 9">Belongs to the TRAP transporter small permease family.</text>
</comment>
<feature type="transmembrane region" description="Helical" evidence="9">
    <location>
        <begin position="52"/>
        <end position="72"/>
    </location>
</feature>
<dbReference type="RefSeq" id="WP_058242973.1">
    <property type="nucleotide sequence ID" value="NZ_CYSB01000024.1"/>
</dbReference>
<evidence type="ECO:0000313" key="12">
    <source>
        <dbReference type="EMBL" id="CUH71667.1"/>
    </source>
</evidence>
<evidence type="ECO:0000313" key="11">
    <source>
        <dbReference type="EMBL" id="CUH65139.1"/>
    </source>
</evidence>
<comment type="function">
    <text evidence="9">Part of the tripartite ATP-independent periplasmic (TRAP) transport system.</text>
</comment>
<keyword evidence="3" id="KW-1003">Cell membrane</keyword>
<dbReference type="PANTHER" id="PTHR35011">
    <property type="entry name" value="2,3-DIKETO-L-GULONATE TRAP TRANSPORTER SMALL PERMEASE PROTEIN YIAM"/>
    <property type="match status" value="1"/>
</dbReference>
<dbReference type="InterPro" id="IPR055348">
    <property type="entry name" value="DctQ"/>
</dbReference>